<dbReference type="RefSeq" id="WP_136641573.1">
    <property type="nucleotide sequence ID" value="NZ_QYRT01000009.1"/>
</dbReference>
<evidence type="ECO:0000259" key="2">
    <source>
        <dbReference type="Pfam" id="PF22599"/>
    </source>
</evidence>
<dbReference type="AlphaFoldDB" id="A0A4V4RFM1"/>
<dbReference type="Proteomes" id="UP000306192">
    <property type="component" value="Unassembled WGS sequence"/>
</dbReference>
<keyword evidence="4" id="KW-1185">Reference proteome</keyword>
<feature type="signal peptide" evidence="1">
    <location>
        <begin position="1"/>
        <end position="24"/>
    </location>
</feature>
<evidence type="ECO:0000313" key="3">
    <source>
        <dbReference type="EMBL" id="TIH38324.1"/>
    </source>
</evidence>
<evidence type="ECO:0000313" key="4">
    <source>
        <dbReference type="Proteomes" id="UP000306192"/>
    </source>
</evidence>
<comment type="caution">
    <text evidence="3">The sequence shown here is derived from an EMBL/GenBank/DDBJ whole genome shotgun (WGS) entry which is preliminary data.</text>
</comment>
<proteinExistence type="predicted"/>
<name>A0A4V4RFM1_9MICO</name>
<sequence>MTVRSAGLTIAVIAVLALSACASANGGSAGATPASSSAKIELALSETCTEATSATCVLINGESLVTPPDFTDAGVKDAAVDESNGQSLVHVTFTGEGSTVLSTLTTQAVAAGSTARLVMKAGEKIIGAPVVLAAIESGEVSIIVSPGENAADLVDAILGH</sequence>
<gene>
    <name evidence="3" type="ORF">D4765_07030</name>
</gene>
<dbReference type="EMBL" id="QYRT01000009">
    <property type="protein sequence ID" value="TIH38324.1"/>
    <property type="molecule type" value="Genomic_DNA"/>
</dbReference>
<dbReference type="Gene3D" id="3.30.1360.200">
    <property type="match status" value="1"/>
</dbReference>
<dbReference type="InterPro" id="IPR054384">
    <property type="entry name" value="SecDF_P1_head"/>
</dbReference>
<dbReference type="Pfam" id="PF22599">
    <property type="entry name" value="SecDF_P1_head"/>
    <property type="match status" value="1"/>
</dbReference>
<evidence type="ECO:0000256" key="1">
    <source>
        <dbReference type="SAM" id="SignalP"/>
    </source>
</evidence>
<feature type="chain" id="PRO_5038808537" description="SecDF P1 head subdomain domain-containing protein" evidence="1">
    <location>
        <begin position="25"/>
        <end position="160"/>
    </location>
</feature>
<reference evidence="3 4" key="1">
    <citation type="journal article" date="2019" name="Microorganisms">
        <title>Systematic Affiliation and Genome Analysis of Subtercola vilae DB165(T) with Particular Emphasis on Cold Adaptation of an Isolate from a High-Altitude Cold Volcano Lake.</title>
        <authorList>
            <person name="Villalobos A.S."/>
            <person name="Wiese J."/>
            <person name="Imhoff J.F."/>
            <person name="Dorador C."/>
            <person name="Keller A."/>
            <person name="Hentschel U."/>
        </authorList>
    </citation>
    <scope>NUCLEOTIDE SEQUENCE [LARGE SCALE GENOMIC DNA]</scope>
    <source>
        <strain evidence="3 4">DB165</strain>
    </source>
</reference>
<accession>A0A4V4RFM1</accession>
<keyword evidence="1" id="KW-0732">Signal</keyword>
<protein>
    <recommendedName>
        <fullName evidence="2">SecDF P1 head subdomain domain-containing protein</fullName>
    </recommendedName>
</protein>
<dbReference type="PROSITE" id="PS51257">
    <property type="entry name" value="PROKAR_LIPOPROTEIN"/>
    <property type="match status" value="1"/>
</dbReference>
<organism evidence="3 4">
    <name type="scientific">Subtercola vilae</name>
    <dbReference type="NCBI Taxonomy" id="2056433"/>
    <lineage>
        <taxon>Bacteria</taxon>
        <taxon>Bacillati</taxon>
        <taxon>Actinomycetota</taxon>
        <taxon>Actinomycetes</taxon>
        <taxon>Micrococcales</taxon>
        <taxon>Microbacteriaceae</taxon>
        <taxon>Subtercola</taxon>
    </lineage>
</organism>
<feature type="domain" description="SecDF P1 head subdomain" evidence="2">
    <location>
        <begin position="52"/>
        <end position="146"/>
    </location>
</feature>